<dbReference type="STRING" id="90262.A0A1X2IDD4"/>
<dbReference type="PROSITE" id="PS51365">
    <property type="entry name" value="RENAL_DIPEPTIDASE_2"/>
    <property type="match status" value="2"/>
</dbReference>
<reference evidence="2 3" key="1">
    <citation type="submission" date="2016-07" db="EMBL/GenBank/DDBJ databases">
        <title>Pervasive Adenine N6-methylation of Active Genes in Fungi.</title>
        <authorList>
            <consortium name="DOE Joint Genome Institute"/>
            <person name="Mondo S.J."/>
            <person name="Dannebaum R.O."/>
            <person name="Kuo R.C."/>
            <person name="Labutti K."/>
            <person name="Haridas S."/>
            <person name="Kuo A."/>
            <person name="Salamov A."/>
            <person name="Ahrendt S.R."/>
            <person name="Lipzen A."/>
            <person name="Sullivan W."/>
            <person name="Andreopoulos W.B."/>
            <person name="Clum A."/>
            <person name="Lindquist E."/>
            <person name="Daum C."/>
            <person name="Ramamoorthy G.K."/>
            <person name="Gryganskyi A."/>
            <person name="Culley D."/>
            <person name="Magnuson J.K."/>
            <person name="James T.Y."/>
            <person name="O'Malley M.A."/>
            <person name="Stajich J.E."/>
            <person name="Spatafora J.W."/>
            <person name="Visel A."/>
            <person name="Grigoriev I.V."/>
        </authorList>
    </citation>
    <scope>NUCLEOTIDE SEQUENCE [LARGE SCALE GENOMIC DNA]</scope>
    <source>
        <strain evidence="2 3">NRRL 1336</strain>
    </source>
</reference>
<evidence type="ECO:0000313" key="2">
    <source>
        <dbReference type="EMBL" id="ORZ14503.1"/>
    </source>
</evidence>
<dbReference type="EC" id="3.4.13.19" evidence="1"/>
<dbReference type="InterPro" id="IPR000180">
    <property type="entry name" value="Dipep_AS"/>
</dbReference>
<dbReference type="SUPFAM" id="SSF51556">
    <property type="entry name" value="Metallo-dependent hydrolases"/>
    <property type="match status" value="1"/>
</dbReference>
<keyword evidence="1" id="KW-0645">Protease</keyword>
<dbReference type="AlphaFoldDB" id="A0A1X2IDD4"/>
<name>A0A1X2IDD4_9FUNG</name>
<comment type="similarity">
    <text evidence="1">Belongs to the metallo-dependent hydrolases superfamily. Peptidase M19 family.</text>
</comment>
<proteinExistence type="inferred from homology"/>
<dbReference type="PANTHER" id="PTHR10443:SF12">
    <property type="entry name" value="DIPEPTIDASE"/>
    <property type="match status" value="1"/>
</dbReference>
<comment type="cofactor">
    <cofactor evidence="1">
        <name>Zn(2+)</name>
        <dbReference type="ChEBI" id="CHEBI:29105"/>
    </cofactor>
</comment>
<keyword evidence="3" id="KW-1185">Reference proteome</keyword>
<comment type="catalytic activity">
    <reaction evidence="1">
        <text>an L-aminoacyl-L-amino acid + H2O = 2 an L-alpha-amino acid</text>
        <dbReference type="Rhea" id="RHEA:48940"/>
        <dbReference type="ChEBI" id="CHEBI:15377"/>
        <dbReference type="ChEBI" id="CHEBI:59869"/>
        <dbReference type="ChEBI" id="CHEBI:77460"/>
        <dbReference type="EC" id="3.4.13.19"/>
    </reaction>
</comment>
<gene>
    <name evidence="2" type="ORF">BCR42DRAFT_393313</name>
</gene>
<dbReference type="PROSITE" id="PS00869">
    <property type="entry name" value="RENAL_DIPEPTIDASE_1"/>
    <property type="match status" value="1"/>
</dbReference>
<comment type="caution">
    <text evidence="2">The sequence shown here is derived from an EMBL/GenBank/DDBJ whole genome shotgun (WGS) entry which is preliminary data.</text>
</comment>
<organism evidence="2 3">
    <name type="scientific">Absidia repens</name>
    <dbReference type="NCBI Taxonomy" id="90262"/>
    <lineage>
        <taxon>Eukaryota</taxon>
        <taxon>Fungi</taxon>
        <taxon>Fungi incertae sedis</taxon>
        <taxon>Mucoromycota</taxon>
        <taxon>Mucoromycotina</taxon>
        <taxon>Mucoromycetes</taxon>
        <taxon>Mucorales</taxon>
        <taxon>Cunninghamellaceae</taxon>
        <taxon>Absidia</taxon>
    </lineage>
</organism>
<sequence>MTLQSFIKEGKLNHFELHHVNNSHTDISRILKGHLTGQFWSLYSKCEWTDNNQVLNALESIGSIKRMIRRYPTTLQLAYRSQHVASMIGIEGGQMIGNSMAALRTFYDLGVRYMAVLSRLAPSSEVDGMVMVNFYDMFVACGTDATLFDVADHIDHIGKVTGRDKVGIGSDYNGIQITPTDSLLVDSLYNLSNRTVVVVYLVYIVV</sequence>
<dbReference type="Proteomes" id="UP000193560">
    <property type="component" value="Unassembled WGS sequence"/>
</dbReference>
<accession>A0A1X2IDD4</accession>
<dbReference type="GO" id="GO:0046872">
    <property type="term" value="F:metal ion binding"/>
    <property type="evidence" value="ECO:0007669"/>
    <property type="project" value="UniProtKB-UniRule"/>
</dbReference>
<dbReference type="Gene3D" id="3.20.20.140">
    <property type="entry name" value="Metal-dependent hydrolases"/>
    <property type="match status" value="2"/>
</dbReference>
<dbReference type="EMBL" id="MCGE01000014">
    <property type="protein sequence ID" value="ORZ14503.1"/>
    <property type="molecule type" value="Genomic_DNA"/>
</dbReference>
<keyword evidence="1" id="KW-0224">Dipeptidase</keyword>
<dbReference type="GO" id="GO:0070573">
    <property type="term" value="F:metallodipeptidase activity"/>
    <property type="evidence" value="ECO:0007669"/>
    <property type="project" value="InterPro"/>
</dbReference>
<protein>
    <recommendedName>
        <fullName evidence="1">Dipeptidase</fullName>
        <ecNumber evidence="1">3.4.13.19</ecNumber>
    </recommendedName>
</protein>
<keyword evidence="1" id="KW-0862">Zinc</keyword>
<dbReference type="Pfam" id="PF01244">
    <property type="entry name" value="Peptidase_M19"/>
    <property type="match status" value="2"/>
</dbReference>
<dbReference type="PANTHER" id="PTHR10443">
    <property type="entry name" value="MICROSOMAL DIPEPTIDASE"/>
    <property type="match status" value="1"/>
</dbReference>
<dbReference type="GO" id="GO:0006508">
    <property type="term" value="P:proteolysis"/>
    <property type="evidence" value="ECO:0007669"/>
    <property type="project" value="UniProtKB-KW"/>
</dbReference>
<evidence type="ECO:0000313" key="3">
    <source>
        <dbReference type="Proteomes" id="UP000193560"/>
    </source>
</evidence>
<keyword evidence="1" id="KW-0378">Hydrolase</keyword>
<dbReference type="InterPro" id="IPR008257">
    <property type="entry name" value="Pept_M19"/>
</dbReference>
<dbReference type="OrthoDB" id="445695at2759"/>
<dbReference type="InterPro" id="IPR032466">
    <property type="entry name" value="Metal_Hydrolase"/>
</dbReference>
<keyword evidence="1" id="KW-0479">Metal-binding</keyword>
<keyword evidence="1" id="KW-0482">Metalloprotease</keyword>
<evidence type="ECO:0000256" key="1">
    <source>
        <dbReference type="RuleBase" id="RU341113"/>
    </source>
</evidence>